<dbReference type="Proteomes" id="UP000037515">
    <property type="component" value="Unassembled WGS sequence"/>
</dbReference>
<keyword evidence="4" id="KW-1185">Reference proteome</keyword>
<organism evidence="3 4">
    <name type="scientific">Vibrio nereis</name>
    <dbReference type="NCBI Taxonomy" id="693"/>
    <lineage>
        <taxon>Bacteria</taxon>
        <taxon>Pseudomonadati</taxon>
        <taxon>Pseudomonadota</taxon>
        <taxon>Gammaproteobacteria</taxon>
        <taxon>Vibrionales</taxon>
        <taxon>Vibrionaceae</taxon>
        <taxon>Vibrio</taxon>
    </lineage>
</organism>
<reference evidence="4" key="1">
    <citation type="submission" date="2015-08" db="EMBL/GenBank/DDBJ databases">
        <title>Vibrio galatheae sp. nov., a novel member of the Vibrionaceae family isolated from the Solomon Islands.</title>
        <authorList>
            <person name="Giubergia S."/>
            <person name="Machado H."/>
            <person name="Mateiu R.V."/>
            <person name="Gram L."/>
        </authorList>
    </citation>
    <scope>NUCLEOTIDE SEQUENCE [LARGE SCALE GENOMIC DNA]</scope>
    <source>
        <strain evidence="4">DSM 19584</strain>
    </source>
</reference>
<evidence type="ECO:0000313" key="3">
    <source>
        <dbReference type="EMBL" id="KOO04057.1"/>
    </source>
</evidence>
<dbReference type="AlphaFoldDB" id="A0A0M0HQA9"/>
<dbReference type="InterPro" id="IPR028087">
    <property type="entry name" value="Tad_N"/>
</dbReference>
<keyword evidence="1" id="KW-0472">Membrane</keyword>
<dbReference type="STRING" id="693.AKJ17_08300"/>
<protein>
    <recommendedName>
        <fullName evidence="2">Putative Flp pilus-assembly TadG-like N-terminal domain-containing protein</fullName>
    </recommendedName>
</protein>
<feature type="transmembrane region" description="Helical" evidence="1">
    <location>
        <begin position="16"/>
        <end position="36"/>
    </location>
</feature>
<dbReference type="RefSeq" id="WP_053395327.1">
    <property type="nucleotide sequence ID" value="NZ_LHPJ01000006.1"/>
</dbReference>
<sequence>MKTQRPLRGAHKERGLVVVIVTIAMLVILGVTALAIDINHAYMNRTKLQNGVDAAALAAAVILDQSGTEAQAETAANAALTKMSGSEGNAELDMTTADISVTFNNSSDFSGGACVVGSDCYVRVVATNLDLNSFFMQMFSDTKQVGATAVAGPSAGGNSCNVVPMAICDFDEDSEEEFTNGSKYDLKLSSNTSEMGAGNFQLLDFDVDESEVQGNKDDHIRHQLAGSYAQCLEQGDIVTTKPGGTVGPVGQGLNTRFGEYKGGGLSSSEYDSDEDTVSSNYEDYIGEVHGIGNLRRVVNVPIIDCSDAATGHQDFEVVELGCFFLVDKAPTNNSGKEAIVGEYLSDCPIRNSRNNGASSTAGPYRIVLYKDPFNEDS</sequence>
<comment type="caution">
    <text evidence="3">The sequence shown here is derived from an EMBL/GenBank/DDBJ whole genome shotgun (WGS) entry which is preliminary data.</text>
</comment>
<evidence type="ECO:0000259" key="2">
    <source>
        <dbReference type="Pfam" id="PF13400"/>
    </source>
</evidence>
<dbReference type="EMBL" id="LHPJ01000006">
    <property type="protein sequence ID" value="KOO04057.1"/>
    <property type="molecule type" value="Genomic_DNA"/>
</dbReference>
<dbReference type="OrthoDB" id="6350731at2"/>
<proteinExistence type="predicted"/>
<keyword evidence="1" id="KW-1133">Transmembrane helix</keyword>
<dbReference type="PATRIC" id="fig|693.5.peg.1698"/>
<gene>
    <name evidence="3" type="ORF">AKJ17_08300</name>
</gene>
<feature type="domain" description="Putative Flp pilus-assembly TadG-like N-terminal" evidence="2">
    <location>
        <begin position="18"/>
        <end position="60"/>
    </location>
</feature>
<dbReference type="Pfam" id="PF13400">
    <property type="entry name" value="Tad"/>
    <property type="match status" value="1"/>
</dbReference>
<evidence type="ECO:0000256" key="1">
    <source>
        <dbReference type="SAM" id="Phobius"/>
    </source>
</evidence>
<keyword evidence="1" id="KW-0812">Transmembrane</keyword>
<evidence type="ECO:0000313" key="4">
    <source>
        <dbReference type="Proteomes" id="UP000037515"/>
    </source>
</evidence>
<accession>A0A0M0HQA9</accession>
<name>A0A0M0HQA9_VIBNE</name>